<dbReference type="CDD" id="cd18571">
    <property type="entry name" value="ABC_6TM_peptidase_like"/>
    <property type="match status" value="1"/>
</dbReference>
<dbReference type="PANTHER" id="PTHR43394:SF1">
    <property type="entry name" value="ATP-BINDING CASSETTE SUB-FAMILY B MEMBER 10, MITOCHONDRIAL"/>
    <property type="match status" value="1"/>
</dbReference>
<dbReference type="InterPro" id="IPR003439">
    <property type="entry name" value="ABC_transporter-like_ATP-bd"/>
</dbReference>
<feature type="transmembrane region" description="Helical" evidence="10">
    <location>
        <begin position="316"/>
        <end position="336"/>
    </location>
</feature>
<dbReference type="PANTHER" id="PTHR43394">
    <property type="entry name" value="ATP-DEPENDENT PERMEASE MDL1, MITOCHONDRIAL"/>
    <property type="match status" value="1"/>
</dbReference>
<dbReference type="Gene3D" id="3.40.50.300">
    <property type="entry name" value="P-loop containing nucleotide triphosphate hydrolases"/>
    <property type="match status" value="1"/>
</dbReference>
<keyword evidence="5" id="KW-0547">Nucleotide-binding</keyword>
<evidence type="ECO:0000256" key="2">
    <source>
        <dbReference type="ARBA" id="ARBA00022448"/>
    </source>
</evidence>
<dbReference type="AlphaFoldDB" id="A0A3B7R2S4"/>
<proteinExistence type="predicted"/>
<dbReference type="KEGG" id="hyh:D3Y59_12045"/>
<evidence type="ECO:0000256" key="4">
    <source>
        <dbReference type="ARBA" id="ARBA00022692"/>
    </source>
</evidence>
<dbReference type="PROSITE" id="PS50990">
    <property type="entry name" value="PEPTIDASE_C39"/>
    <property type="match status" value="1"/>
</dbReference>
<dbReference type="InterPro" id="IPR036640">
    <property type="entry name" value="ABC1_TM_sf"/>
</dbReference>
<dbReference type="SUPFAM" id="SSF90123">
    <property type="entry name" value="ABC transporter transmembrane region"/>
    <property type="match status" value="1"/>
</dbReference>
<accession>A0A3B7R2S4</accession>
<dbReference type="Gene3D" id="3.90.70.10">
    <property type="entry name" value="Cysteine proteinases"/>
    <property type="match status" value="1"/>
</dbReference>
<evidence type="ECO:0000259" key="12">
    <source>
        <dbReference type="PROSITE" id="PS50929"/>
    </source>
</evidence>
<dbReference type="GO" id="GO:0005886">
    <property type="term" value="C:plasma membrane"/>
    <property type="evidence" value="ECO:0007669"/>
    <property type="project" value="UniProtKB-SubCell"/>
</dbReference>
<dbReference type="GO" id="GO:0006508">
    <property type="term" value="P:proteolysis"/>
    <property type="evidence" value="ECO:0007669"/>
    <property type="project" value="InterPro"/>
</dbReference>
<dbReference type="InterPro" id="IPR027417">
    <property type="entry name" value="P-loop_NTPase"/>
</dbReference>
<dbReference type="PROSITE" id="PS50893">
    <property type="entry name" value="ABC_TRANSPORTER_2"/>
    <property type="match status" value="1"/>
</dbReference>
<dbReference type="GO" id="GO:0016887">
    <property type="term" value="F:ATP hydrolysis activity"/>
    <property type="evidence" value="ECO:0007669"/>
    <property type="project" value="InterPro"/>
</dbReference>
<evidence type="ECO:0000259" key="13">
    <source>
        <dbReference type="PROSITE" id="PS50990"/>
    </source>
</evidence>
<evidence type="ECO:0000259" key="11">
    <source>
        <dbReference type="PROSITE" id="PS50893"/>
    </source>
</evidence>
<dbReference type="CDD" id="cd02418">
    <property type="entry name" value="Peptidase_C39B"/>
    <property type="match status" value="1"/>
</dbReference>
<dbReference type="InterPro" id="IPR003593">
    <property type="entry name" value="AAA+_ATPase"/>
</dbReference>
<feature type="domain" description="Peptidase C39" evidence="13">
    <location>
        <begin position="8"/>
        <end position="138"/>
    </location>
</feature>
<evidence type="ECO:0000313" key="14">
    <source>
        <dbReference type="EMBL" id="AYA37713.1"/>
    </source>
</evidence>
<comment type="subcellular location">
    <subcellularLocation>
        <location evidence="1">Cell membrane</location>
        <topology evidence="1">Multi-pass membrane protein</topology>
    </subcellularLocation>
</comment>
<dbReference type="InterPro" id="IPR039421">
    <property type="entry name" value="Type_1_exporter"/>
</dbReference>
<feature type="transmembrane region" description="Helical" evidence="10">
    <location>
        <begin position="176"/>
        <end position="199"/>
    </location>
</feature>
<evidence type="ECO:0000256" key="9">
    <source>
        <dbReference type="ARBA" id="ARBA00023136"/>
    </source>
</evidence>
<gene>
    <name evidence="14" type="ORF">D3Y59_12045</name>
</gene>
<keyword evidence="7" id="KW-0067">ATP-binding</keyword>
<feature type="domain" description="ABC transmembrane type-1" evidence="12">
    <location>
        <begin position="181"/>
        <end position="460"/>
    </location>
</feature>
<dbReference type="Pfam" id="PF00005">
    <property type="entry name" value="ABC_tran"/>
    <property type="match status" value="1"/>
</dbReference>
<dbReference type="FunFam" id="3.40.50.300:FF:000221">
    <property type="entry name" value="Multidrug ABC transporter ATP-binding protein"/>
    <property type="match status" value="1"/>
</dbReference>
<organism evidence="14 15">
    <name type="scientific">Hymenobacter oligotrophus</name>
    <dbReference type="NCBI Taxonomy" id="2319843"/>
    <lineage>
        <taxon>Bacteria</taxon>
        <taxon>Pseudomonadati</taxon>
        <taxon>Bacteroidota</taxon>
        <taxon>Cytophagia</taxon>
        <taxon>Cytophagales</taxon>
        <taxon>Hymenobacteraceae</taxon>
        <taxon>Hymenobacter</taxon>
    </lineage>
</organism>
<name>A0A3B7R2S4_9BACT</name>
<dbReference type="InterPro" id="IPR005074">
    <property type="entry name" value="Peptidase_C39"/>
</dbReference>
<keyword evidence="2" id="KW-0813">Transport</keyword>
<feature type="transmembrane region" description="Helical" evidence="10">
    <location>
        <begin position="288"/>
        <end position="310"/>
    </location>
</feature>
<dbReference type="SUPFAM" id="SSF52540">
    <property type="entry name" value="P-loop containing nucleoside triphosphate hydrolases"/>
    <property type="match status" value="1"/>
</dbReference>
<dbReference type="Gene3D" id="1.20.1560.10">
    <property type="entry name" value="ABC transporter type 1, transmembrane domain"/>
    <property type="match status" value="1"/>
</dbReference>
<dbReference type="Pfam" id="PF00664">
    <property type="entry name" value="ABC_membrane"/>
    <property type="match status" value="1"/>
</dbReference>
<dbReference type="GO" id="GO:0005524">
    <property type="term" value="F:ATP binding"/>
    <property type="evidence" value="ECO:0007669"/>
    <property type="project" value="UniProtKB-KW"/>
</dbReference>
<dbReference type="InterPro" id="IPR017871">
    <property type="entry name" value="ABC_transporter-like_CS"/>
</dbReference>
<evidence type="ECO:0000256" key="8">
    <source>
        <dbReference type="ARBA" id="ARBA00022989"/>
    </source>
</evidence>
<dbReference type="Proteomes" id="UP000262802">
    <property type="component" value="Chromosome"/>
</dbReference>
<evidence type="ECO:0000256" key="6">
    <source>
        <dbReference type="ARBA" id="ARBA00022801"/>
    </source>
</evidence>
<evidence type="ECO:0000256" key="7">
    <source>
        <dbReference type="ARBA" id="ARBA00022840"/>
    </source>
</evidence>
<feature type="transmembrane region" description="Helical" evidence="10">
    <location>
        <begin position="414"/>
        <end position="441"/>
    </location>
</feature>
<sequence length="735" mass="82320">MSFPFYQQLDAMDCGPTCLRMISRHYGRTYSVQTLRTRCGVNREGASLLGLSEAAESIGFRSMGVHITFEQLATQAPLPCVVHWRNNHFVVVHRISGRRNPFTGQQRRTVHVADPGKALIAYEEAEFLRGWSEGLPAGEGIALLLEPTQDFYAEEGEGIPVVGFGRMFQYLGTYRWLLVQVLVGLLVGSLLQVILPFLTQSVVDVGIRTQNLSFITLVLAAQVMLFIGQTVVEFVRSWLLLYISARVNLAILSDFFVKLMRLPLAFFDVKMYGDIVQRINDHHRIESFLTGTSLNVLFSLLNLVVFGAVLAYYHGLVFALFATGTGLYIAWVFLFMHQRRKLDLRRFDLGTQNQNALVQLIQGMPDVKLAGAETQKRWEWERLQARQFKLEMRGLRLNQYQQSGLIFINQGKNILITFIAAQAVVAGELTLGAMLAMQYILGQLNGPVEQLIHFVQAMQDARLSLERLNEIHTIPDEEPADGPARLPLPAEKSLQLRGVSFQYPGTSEPVLRDLNLRIEQGKTTAIVGSSGSGKTSLVKLLLKFYPPGAGELRVGGVPLELVSNKHWRRSCGTVLQDGFIFSDTIARNIAVGEEVIDEGRLRQAVAIANIQEFIDALPLGFATVIGAEGNGLSQGQRQRLLIARAVYKDPEFIFFDEATNALDSNNESTIVRNLEQHFKGRTMVVVAHRLSTVRNADHIVVLEQGRIVEQGTHYELLYQEGVYHDLVRKQISVDK</sequence>
<feature type="transmembrane region" description="Helical" evidence="10">
    <location>
        <begin position="211"/>
        <end position="232"/>
    </location>
</feature>
<dbReference type="GO" id="GO:0015421">
    <property type="term" value="F:ABC-type oligopeptide transporter activity"/>
    <property type="evidence" value="ECO:0007669"/>
    <property type="project" value="TreeGrafter"/>
</dbReference>
<dbReference type="PROSITE" id="PS50929">
    <property type="entry name" value="ABC_TM1F"/>
    <property type="match status" value="1"/>
</dbReference>
<keyword evidence="8 10" id="KW-1133">Transmembrane helix</keyword>
<keyword evidence="9 10" id="KW-0472">Membrane</keyword>
<keyword evidence="3" id="KW-1003">Cell membrane</keyword>
<feature type="transmembrane region" description="Helical" evidence="10">
    <location>
        <begin position="238"/>
        <end position="257"/>
    </location>
</feature>
<keyword evidence="15" id="KW-1185">Reference proteome</keyword>
<dbReference type="PROSITE" id="PS00211">
    <property type="entry name" value="ABC_TRANSPORTER_1"/>
    <property type="match status" value="1"/>
</dbReference>
<keyword evidence="6" id="KW-0378">Hydrolase</keyword>
<dbReference type="SMART" id="SM00382">
    <property type="entry name" value="AAA"/>
    <property type="match status" value="1"/>
</dbReference>
<evidence type="ECO:0000256" key="3">
    <source>
        <dbReference type="ARBA" id="ARBA00022475"/>
    </source>
</evidence>
<evidence type="ECO:0000256" key="5">
    <source>
        <dbReference type="ARBA" id="ARBA00022741"/>
    </source>
</evidence>
<evidence type="ECO:0000313" key="15">
    <source>
        <dbReference type="Proteomes" id="UP000262802"/>
    </source>
</evidence>
<dbReference type="Pfam" id="PF03412">
    <property type="entry name" value="Peptidase_C39"/>
    <property type="match status" value="1"/>
</dbReference>
<reference evidence="14 15" key="1">
    <citation type="submission" date="2018-09" db="EMBL/GenBank/DDBJ databases">
        <title>Hymenobacter medium sp. nov., isolated from R2A medium.</title>
        <authorList>
            <person name="Yingchao G."/>
        </authorList>
    </citation>
    <scope>NUCLEOTIDE SEQUENCE [LARGE SCALE GENOMIC DNA]</scope>
    <source>
        <strain evidence="15">sh-6</strain>
    </source>
</reference>
<dbReference type="InterPro" id="IPR011527">
    <property type="entry name" value="ABC1_TM_dom"/>
</dbReference>
<dbReference type="EMBL" id="CP032317">
    <property type="protein sequence ID" value="AYA37713.1"/>
    <property type="molecule type" value="Genomic_DNA"/>
</dbReference>
<dbReference type="OrthoDB" id="1522160at2"/>
<dbReference type="RefSeq" id="WP_119445278.1">
    <property type="nucleotide sequence ID" value="NZ_CP032317.1"/>
</dbReference>
<dbReference type="GO" id="GO:0008233">
    <property type="term" value="F:peptidase activity"/>
    <property type="evidence" value="ECO:0007669"/>
    <property type="project" value="InterPro"/>
</dbReference>
<protein>
    <submittedName>
        <fullName evidence="14">Peptidase domain-containing ABC transporter</fullName>
    </submittedName>
</protein>
<evidence type="ECO:0000256" key="10">
    <source>
        <dbReference type="SAM" id="Phobius"/>
    </source>
</evidence>
<evidence type="ECO:0000256" key="1">
    <source>
        <dbReference type="ARBA" id="ARBA00004651"/>
    </source>
</evidence>
<keyword evidence="4 10" id="KW-0812">Transmembrane</keyword>
<feature type="domain" description="ABC transporter" evidence="11">
    <location>
        <begin position="494"/>
        <end position="729"/>
    </location>
</feature>